<comment type="caution">
    <text evidence="1">The sequence shown here is derived from an EMBL/GenBank/DDBJ whole genome shotgun (WGS) entry which is preliminary data.</text>
</comment>
<evidence type="ECO:0000313" key="1">
    <source>
        <dbReference type="EMBL" id="KAJ5241882.1"/>
    </source>
</evidence>
<dbReference type="Proteomes" id="UP001147733">
    <property type="component" value="Unassembled WGS sequence"/>
</dbReference>
<dbReference type="RefSeq" id="XP_056504886.1">
    <property type="nucleotide sequence ID" value="XM_056639129.1"/>
</dbReference>
<sequence length="103" mass="11549">MPVQFIQDPNQVNDAIDESSSKPVVIHYWNPSMGEESPFLSMFHDADENFGPQLSLYVVDSGFINPPHSPDELPLTALYVDGDEKESAPFHPDMVQNLIYQAV</sequence>
<organism evidence="1 2">
    <name type="scientific">Penicillium citrinum</name>
    <dbReference type="NCBI Taxonomy" id="5077"/>
    <lineage>
        <taxon>Eukaryota</taxon>
        <taxon>Fungi</taxon>
        <taxon>Dikarya</taxon>
        <taxon>Ascomycota</taxon>
        <taxon>Pezizomycotina</taxon>
        <taxon>Eurotiomycetes</taxon>
        <taxon>Eurotiomycetidae</taxon>
        <taxon>Eurotiales</taxon>
        <taxon>Aspergillaceae</taxon>
        <taxon>Penicillium</taxon>
    </lineage>
</organism>
<dbReference type="OrthoDB" id="4361376at2759"/>
<reference evidence="1" key="1">
    <citation type="submission" date="2022-11" db="EMBL/GenBank/DDBJ databases">
        <authorList>
            <person name="Petersen C."/>
        </authorList>
    </citation>
    <scope>NUCLEOTIDE SEQUENCE</scope>
    <source>
        <strain evidence="1">IBT 23319</strain>
    </source>
</reference>
<name>A0A9W9TUH3_PENCI</name>
<dbReference type="GeneID" id="81378296"/>
<gene>
    <name evidence="1" type="ORF">N7469_000209</name>
</gene>
<accession>A0A9W9TUH3</accession>
<dbReference type="SUPFAM" id="SSF52833">
    <property type="entry name" value="Thioredoxin-like"/>
    <property type="match status" value="1"/>
</dbReference>
<dbReference type="EMBL" id="JAPQKT010000001">
    <property type="protein sequence ID" value="KAJ5241882.1"/>
    <property type="molecule type" value="Genomic_DNA"/>
</dbReference>
<reference evidence="1" key="2">
    <citation type="journal article" date="2023" name="IMA Fungus">
        <title>Comparative genomic study of the Penicillium genus elucidates a diverse pangenome and 15 lateral gene transfer events.</title>
        <authorList>
            <person name="Petersen C."/>
            <person name="Sorensen T."/>
            <person name="Nielsen M.R."/>
            <person name="Sondergaard T.E."/>
            <person name="Sorensen J.L."/>
            <person name="Fitzpatrick D.A."/>
            <person name="Frisvad J.C."/>
            <person name="Nielsen K.L."/>
        </authorList>
    </citation>
    <scope>NUCLEOTIDE SEQUENCE</scope>
    <source>
        <strain evidence="1">IBT 23319</strain>
    </source>
</reference>
<protein>
    <submittedName>
        <fullName evidence="1">Uncharacterized protein</fullName>
    </submittedName>
</protein>
<dbReference type="AlphaFoldDB" id="A0A9W9TUH3"/>
<evidence type="ECO:0000313" key="2">
    <source>
        <dbReference type="Proteomes" id="UP001147733"/>
    </source>
</evidence>
<proteinExistence type="predicted"/>
<dbReference type="InterPro" id="IPR036249">
    <property type="entry name" value="Thioredoxin-like_sf"/>
</dbReference>
<keyword evidence="2" id="KW-1185">Reference proteome</keyword>